<evidence type="ECO:0000313" key="1">
    <source>
        <dbReference type="EMBL" id="KAF7337272.1"/>
    </source>
</evidence>
<gene>
    <name evidence="1" type="ORF">MSAN_02279700</name>
</gene>
<reference evidence="1" key="1">
    <citation type="submission" date="2020-05" db="EMBL/GenBank/DDBJ databases">
        <title>Mycena genomes resolve the evolution of fungal bioluminescence.</title>
        <authorList>
            <person name="Tsai I.J."/>
        </authorList>
    </citation>
    <scope>NUCLEOTIDE SEQUENCE</scope>
    <source>
        <strain evidence="1">160909Yilan</strain>
    </source>
</reference>
<accession>A0A8H7CIK0</accession>
<sequence length="118" mass="13290">MSLRKASADLTPRPPTPAPSLVQRIQGLLLWENLALRHPHLLRCPAPQERSILPISPHVVVLCKKSSRRSYTQCLNVASYGTPLLIVPRIVPSGEWLFWFITQTKMSICRTNGVRDVP</sequence>
<organism evidence="1 2">
    <name type="scientific">Mycena sanguinolenta</name>
    <dbReference type="NCBI Taxonomy" id="230812"/>
    <lineage>
        <taxon>Eukaryota</taxon>
        <taxon>Fungi</taxon>
        <taxon>Dikarya</taxon>
        <taxon>Basidiomycota</taxon>
        <taxon>Agaricomycotina</taxon>
        <taxon>Agaricomycetes</taxon>
        <taxon>Agaricomycetidae</taxon>
        <taxon>Agaricales</taxon>
        <taxon>Marasmiineae</taxon>
        <taxon>Mycenaceae</taxon>
        <taxon>Mycena</taxon>
    </lineage>
</organism>
<protein>
    <submittedName>
        <fullName evidence="1">Uncharacterized protein</fullName>
    </submittedName>
</protein>
<dbReference type="AlphaFoldDB" id="A0A8H7CIK0"/>
<keyword evidence="2" id="KW-1185">Reference proteome</keyword>
<dbReference type="Proteomes" id="UP000623467">
    <property type="component" value="Unassembled WGS sequence"/>
</dbReference>
<dbReference type="EMBL" id="JACAZH010000035">
    <property type="protein sequence ID" value="KAF7337272.1"/>
    <property type="molecule type" value="Genomic_DNA"/>
</dbReference>
<proteinExistence type="predicted"/>
<comment type="caution">
    <text evidence="1">The sequence shown here is derived from an EMBL/GenBank/DDBJ whole genome shotgun (WGS) entry which is preliminary data.</text>
</comment>
<evidence type="ECO:0000313" key="2">
    <source>
        <dbReference type="Proteomes" id="UP000623467"/>
    </source>
</evidence>
<name>A0A8H7CIK0_9AGAR</name>